<evidence type="ECO:0000313" key="6">
    <source>
        <dbReference type="EMBL" id="OGF79256.1"/>
    </source>
</evidence>
<keyword evidence="1 5" id="KW-0732">Signal</keyword>
<evidence type="ECO:0000256" key="4">
    <source>
        <dbReference type="SAM" id="Phobius"/>
    </source>
</evidence>
<dbReference type="GO" id="GO:0005509">
    <property type="term" value="F:calcium ion binding"/>
    <property type="evidence" value="ECO:0007669"/>
    <property type="project" value="InterPro"/>
</dbReference>
<dbReference type="EMBL" id="MFHI01000008">
    <property type="protein sequence ID" value="OGF79256.1"/>
    <property type="molecule type" value="Genomic_DNA"/>
</dbReference>
<comment type="caution">
    <text evidence="6">The sequence shown here is derived from an EMBL/GenBank/DDBJ whole genome shotgun (WGS) entry which is preliminary data.</text>
</comment>
<accession>A0A1F5WUD6</accession>
<keyword evidence="2" id="KW-0106">Calcium</keyword>
<feature type="transmembrane region" description="Helical" evidence="4">
    <location>
        <begin position="354"/>
        <end position="376"/>
    </location>
</feature>
<evidence type="ECO:0000256" key="1">
    <source>
        <dbReference type="ARBA" id="ARBA00022729"/>
    </source>
</evidence>
<evidence type="ECO:0000256" key="5">
    <source>
        <dbReference type="SAM" id="SignalP"/>
    </source>
</evidence>
<evidence type="ECO:0008006" key="8">
    <source>
        <dbReference type="Google" id="ProtNLM"/>
    </source>
</evidence>
<feature type="region of interest" description="Disordered" evidence="3">
    <location>
        <begin position="319"/>
        <end position="338"/>
    </location>
</feature>
<dbReference type="Gene3D" id="4.10.1080.10">
    <property type="entry name" value="TSP type-3 repeat"/>
    <property type="match status" value="1"/>
</dbReference>
<keyword evidence="4" id="KW-0812">Transmembrane</keyword>
<evidence type="ECO:0000256" key="3">
    <source>
        <dbReference type="SAM" id="MobiDB-lite"/>
    </source>
</evidence>
<feature type="signal peptide" evidence="5">
    <location>
        <begin position="1"/>
        <end position="24"/>
    </location>
</feature>
<feature type="compositionally biased region" description="Basic and acidic residues" evidence="3">
    <location>
        <begin position="328"/>
        <end position="338"/>
    </location>
</feature>
<keyword evidence="4" id="KW-0472">Membrane</keyword>
<keyword evidence="4" id="KW-1133">Transmembrane helix</keyword>
<evidence type="ECO:0000256" key="2">
    <source>
        <dbReference type="ARBA" id="ARBA00022837"/>
    </source>
</evidence>
<evidence type="ECO:0000313" key="7">
    <source>
        <dbReference type="Proteomes" id="UP000178425"/>
    </source>
</evidence>
<dbReference type="InterPro" id="IPR028974">
    <property type="entry name" value="TSP_type-3_rpt"/>
</dbReference>
<organism evidence="6 7">
    <name type="scientific">Candidatus Giovannonibacteria bacterium RIFCSPHIGHO2_02_43_13</name>
    <dbReference type="NCBI Taxonomy" id="1798330"/>
    <lineage>
        <taxon>Bacteria</taxon>
        <taxon>Candidatus Giovannoniibacteriota</taxon>
    </lineage>
</organism>
<dbReference type="SUPFAM" id="SSF103647">
    <property type="entry name" value="TSP type-3 repeat"/>
    <property type="match status" value="1"/>
</dbReference>
<dbReference type="AlphaFoldDB" id="A0A1F5WUD6"/>
<protein>
    <recommendedName>
        <fullName evidence="8">Thrombospondin type 3 repeat-containing domain protein</fullName>
    </recommendedName>
</protein>
<reference evidence="6 7" key="1">
    <citation type="journal article" date="2016" name="Nat. Commun.">
        <title>Thousands of microbial genomes shed light on interconnected biogeochemical processes in an aquifer system.</title>
        <authorList>
            <person name="Anantharaman K."/>
            <person name="Brown C.T."/>
            <person name="Hug L.A."/>
            <person name="Sharon I."/>
            <person name="Castelle C.J."/>
            <person name="Probst A.J."/>
            <person name="Thomas B.C."/>
            <person name="Singh A."/>
            <person name="Wilkins M.J."/>
            <person name="Karaoz U."/>
            <person name="Brodie E.L."/>
            <person name="Williams K.H."/>
            <person name="Hubbard S.S."/>
            <person name="Banfield J.F."/>
        </authorList>
    </citation>
    <scope>NUCLEOTIDE SEQUENCE [LARGE SCALE GENOMIC DNA]</scope>
</reference>
<dbReference type="GO" id="GO:0007155">
    <property type="term" value="P:cell adhesion"/>
    <property type="evidence" value="ECO:0007669"/>
    <property type="project" value="InterPro"/>
</dbReference>
<dbReference type="InterPro" id="IPR017897">
    <property type="entry name" value="Thrombospondin_3_rpt"/>
</dbReference>
<dbReference type="Proteomes" id="UP000178425">
    <property type="component" value="Unassembled WGS sequence"/>
</dbReference>
<gene>
    <name evidence="6" type="ORF">A2W54_02125</name>
</gene>
<dbReference type="PROSITE" id="PS51234">
    <property type="entry name" value="TSP3"/>
    <property type="match status" value="1"/>
</dbReference>
<proteinExistence type="predicted"/>
<dbReference type="InterPro" id="IPR003367">
    <property type="entry name" value="Thrombospondin_3-like_rpt"/>
</dbReference>
<dbReference type="PANTHER" id="PTHR10199">
    <property type="entry name" value="THROMBOSPONDIN"/>
    <property type="match status" value="1"/>
</dbReference>
<name>A0A1F5WUD6_9BACT</name>
<dbReference type="Pfam" id="PF02412">
    <property type="entry name" value="TSP_3"/>
    <property type="match status" value="2"/>
</dbReference>
<feature type="chain" id="PRO_5009522198" description="Thrombospondin type 3 repeat-containing domain protein" evidence="5">
    <location>
        <begin position="25"/>
        <end position="383"/>
    </location>
</feature>
<sequence length="383" mass="42508">MKRIIYLFFSAAAIGLFCVSPAFAAEATDDILSAFRKYKELRITQTVPSVIEISFGEYLERFDFAVVDISGNSPVPYYFRREIFSNKIPVSAAANISQLMASRMTDENTRTYAEFNLTGGDVGVAEIVLRSQKPIVSSSLNFLLDDHVAMPNFVEIRARMETGAQKIVVANSRVGGRVIDFPRTVSDEWHVAFRFSQPLRISEISLAQENAVKTSSNILRFLSQPGSTYRIYFDADRSVKLTLGEAGNLASNEEVVRIPELFTILNPIYKIADIDNDGLPDIADNCVSIANSDQTDENNNGKGDACDDFDRDGPINSLDNCPNLPNYDQKDADGDKIGDVCDKEESRITEQYPWIPWVGIGFAGVVLIILFAFTAMTPKKTID</sequence>
<dbReference type="PANTHER" id="PTHR10199:SF100">
    <property type="entry name" value="THROMBOSPONDIN, ISOFORM A"/>
    <property type="match status" value="1"/>
</dbReference>